<dbReference type="GO" id="GO:0006355">
    <property type="term" value="P:regulation of DNA-templated transcription"/>
    <property type="evidence" value="ECO:0007669"/>
    <property type="project" value="InterPro"/>
</dbReference>
<evidence type="ECO:0000256" key="3">
    <source>
        <dbReference type="ARBA" id="ARBA00023163"/>
    </source>
</evidence>
<dbReference type="PANTHER" id="PTHR44688">
    <property type="entry name" value="DNA-BINDING TRANSCRIPTIONAL ACTIVATOR DEVR_DOSR"/>
    <property type="match status" value="1"/>
</dbReference>
<proteinExistence type="predicted"/>
<dbReference type="CDD" id="cd06170">
    <property type="entry name" value="LuxR_C_like"/>
    <property type="match status" value="1"/>
</dbReference>
<dbReference type="AlphaFoldDB" id="A0A1T5L863"/>
<dbReference type="InterPro" id="IPR059106">
    <property type="entry name" value="WHD_MalT"/>
</dbReference>
<dbReference type="PANTHER" id="PTHR44688:SF16">
    <property type="entry name" value="DNA-BINDING TRANSCRIPTIONAL ACTIVATOR DEVR_DOSR"/>
    <property type="match status" value="1"/>
</dbReference>
<gene>
    <name evidence="6" type="ORF">SAMN04324258_3118</name>
</gene>
<dbReference type="InterPro" id="IPR016032">
    <property type="entry name" value="Sig_transdc_resp-reg_C-effctor"/>
</dbReference>
<dbReference type="Proteomes" id="UP000189777">
    <property type="component" value="Unassembled WGS sequence"/>
</dbReference>
<dbReference type="GO" id="GO:0003677">
    <property type="term" value="F:DNA binding"/>
    <property type="evidence" value="ECO:0007669"/>
    <property type="project" value="UniProtKB-KW"/>
</dbReference>
<sequence length="905" mass="98192">MTHAYRAPEPWTPTAAEHQARGPRTPGEAVLSTPITKVTIPHLGEQVLPRGRLMSVFDEVVVDRPVTLVAAPAGFGKTSALVQWCCHTETTVGWLTVDEFDGDPRRFFRHVVAALQVAAHGDDRPDAGPLLDIAFRDPIGRWPEAASWPDHHDELLRALEALEAPLVLVVDDLHLLAGAESREIMARLIRLTPGELHLLLSSRSDPELPLHRLRLAGGLGEVRERDLAFSDHEIDRLAAMTGPSLSPEVVRSLSALTRGWPAAVRMALLTVEHEPDPVYRLAGMQGIDLSLTEYLTEEVLGSLRPALARFILRATIGDRIDAGLADTLHGGPGGAELLAEAARRGVFLAPQTDTDGEPSYRWHPVFASQCRAIMRKESPEIVRELHRAAANHWRARDAVEAVTAALAAGDADLAADVLTERWPELLVRSDSSALASLCHKIPASLSEDAEILQLRAVGELLDGRPTDGTMGRARARAGQLPPGRRHRFALIDVLVSNFLAPGRPGPDEAVRRGSAALRDVADAPVARALGHLLVGEAAAQLQGDPSTSVGHLHEGATLAVQHQLPAIAFACRASMSAPLFMSGQFDEADSLARDSIGRARRTGQHWASIVVPAYLTSGLADFWRDELVSAQRSLDQVVRLATPRQAGYRLHAVTVLALIAVANQDAASLARAHALATQNCETASPYLAGFVRMVDAIEADARGNEERAVAEVRTLDSSEQHPIANLWGAELHRRSGDAAGAWAALARIAPEQRVGHVDVAATLTEALLEHDRGNAGEAQRRLELALEAAGSFSIRRPFVERGPDLRGLLDDHHARGNRHVGLVADLIDRMQQPGDGHRKRSYWELTDREHTVLSYLRSPMTTTEIAEALFVSSNTVKTHLRAIYRKLGAGGRRDAIRIATERHAL</sequence>
<feature type="region of interest" description="Disordered" evidence="4">
    <location>
        <begin position="1"/>
        <end position="29"/>
    </location>
</feature>
<dbReference type="PROSITE" id="PS50043">
    <property type="entry name" value="HTH_LUXR_2"/>
    <property type="match status" value="1"/>
</dbReference>
<dbReference type="SUPFAM" id="SSF46894">
    <property type="entry name" value="C-terminal effector domain of the bipartite response regulators"/>
    <property type="match status" value="1"/>
</dbReference>
<protein>
    <submittedName>
        <fullName evidence="6">LuxR family transcriptional regulator, maltose regulon positive regulatory protein</fullName>
    </submittedName>
</protein>
<dbReference type="InterPro" id="IPR011990">
    <property type="entry name" value="TPR-like_helical_dom_sf"/>
</dbReference>
<dbReference type="InterPro" id="IPR027417">
    <property type="entry name" value="P-loop_NTPase"/>
</dbReference>
<evidence type="ECO:0000259" key="5">
    <source>
        <dbReference type="PROSITE" id="PS50043"/>
    </source>
</evidence>
<keyword evidence="1" id="KW-0805">Transcription regulation</keyword>
<name>A0A1T5L863_9MICO</name>
<keyword evidence="2" id="KW-0238">DNA-binding</keyword>
<dbReference type="SUPFAM" id="SSF52540">
    <property type="entry name" value="P-loop containing nucleoside triphosphate hydrolases"/>
    <property type="match status" value="1"/>
</dbReference>
<reference evidence="6 7" key="1">
    <citation type="submission" date="2017-02" db="EMBL/GenBank/DDBJ databases">
        <authorList>
            <person name="Peterson S.W."/>
        </authorList>
    </citation>
    <scope>NUCLEOTIDE SEQUENCE [LARGE SCALE GENOMIC DNA]</scope>
    <source>
        <strain evidence="6 7">DSM 21481</strain>
    </source>
</reference>
<dbReference type="Gene3D" id="1.10.10.10">
    <property type="entry name" value="Winged helix-like DNA-binding domain superfamily/Winged helix DNA-binding domain"/>
    <property type="match status" value="1"/>
</dbReference>
<dbReference type="SMART" id="SM00421">
    <property type="entry name" value="HTH_LUXR"/>
    <property type="match status" value="1"/>
</dbReference>
<dbReference type="InterPro" id="IPR036388">
    <property type="entry name" value="WH-like_DNA-bd_sf"/>
</dbReference>
<dbReference type="InterPro" id="IPR000792">
    <property type="entry name" value="Tscrpt_reg_LuxR_C"/>
</dbReference>
<dbReference type="Pfam" id="PF00196">
    <property type="entry name" value="GerE"/>
    <property type="match status" value="1"/>
</dbReference>
<evidence type="ECO:0000256" key="1">
    <source>
        <dbReference type="ARBA" id="ARBA00023015"/>
    </source>
</evidence>
<feature type="domain" description="HTH luxR-type" evidence="5">
    <location>
        <begin position="838"/>
        <end position="903"/>
    </location>
</feature>
<dbReference type="PRINTS" id="PR00038">
    <property type="entry name" value="HTHLUXR"/>
</dbReference>
<dbReference type="Pfam" id="PF25873">
    <property type="entry name" value="WHD_MalT"/>
    <property type="match status" value="1"/>
</dbReference>
<evidence type="ECO:0000313" key="6">
    <source>
        <dbReference type="EMBL" id="SKC72202.1"/>
    </source>
</evidence>
<evidence type="ECO:0000313" key="7">
    <source>
        <dbReference type="Proteomes" id="UP000189777"/>
    </source>
</evidence>
<dbReference type="Gene3D" id="1.25.40.10">
    <property type="entry name" value="Tetratricopeptide repeat domain"/>
    <property type="match status" value="1"/>
</dbReference>
<evidence type="ECO:0000256" key="2">
    <source>
        <dbReference type="ARBA" id="ARBA00023125"/>
    </source>
</evidence>
<accession>A0A1T5L863</accession>
<keyword evidence="3" id="KW-0804">Transcription</keyword>
<keyword evidence="7" id="KW-1185">Reference proteome</keyword>
<dbReference type="EMBL" id="FUZQ01000005">
    <property type="protein sequence ID" value="SKC72202.1"/>
    <property type="molecule type" value="Genomic_DNA"/>
</dbReference>
<evidence type="ECO:0000256" key="4">
    <source>
        <dbReference type="SAM" id="MobiDB-lite"/>
    </source>
</evidence>
<organism evidence="6 7">
    <name type="scientific">Krasilnikoviella flava</name>
    <dbReference type="NCBI Taxonomy" id="526729"/>
    <lineage>
        <taxon>Bacteria</taxon>
        <taxon>Bacillati</taxon>
        <taxon>Actinomycetota</taxon>
        <taxon>Actinomycetes</taxon>
        <taxon>Micrococcales</taxon>
        <taxon>Promicromonosporaceae</taxon>
        <taxon>Krasilnikoviella</taxon>
    </lineage>
</organism>